<dbReference type="Proteomes" id="UP001642487">
    <property type="component" value="Chromosome 1"/>
</dbReference>
<evidence type="ECO:0000256" key="1">
    <source>
        <dbReference type="SAM" id="MobiDB-lite"/>
    </source>
</evidence>
<evidence type="ECO:0000313" key="3">
    <source>
        <dbReference type="Proteomes" id="UP001642487"/>
    </source>
</evidence>
<name>A0ABP0XTK4_9ROSI</name>
<proteinExistence type="predicted"/>
<reference evidence="2 3" key="1">
    <citation type="submission" date="2024-03" db="EMBL/GenBank/DDBJ databases">
        <authorList>
            <person name="Gkanogiannis A."/>
            <person name="Becerra Lopez-Lavalle L."/>
        </authorList>
    </citation>
    <scope>NUCLEOTIDE SEQUENCE [LARGE SCALE GENOMIC DNA]</scope>
</reference>
<feature type="region of interest" description="Disordered" evidence="1">
    <location>
        <begin position="63"/>
        <end position="99"/>
    </location>
</feature>
<dbReference type="PANTHER" id="PTHR33699:SF2">
    <property type="entry name" value="PATHOGENIC TYPE III EFFECTOR AVIRULENCE FACTOR AVR AVRRPT-CLEAVAGE: CLEAVAGE SITE PROTEIN-RELATED"/>
    <property type="match status" value="1"/>
</dbReference>
<dbReference type="EMBL" id="OZ021735">
    <property type="protein sequence ID" value="CAK9309877.1"/>
    <property type="molecule type" value="Genomic_DNA"/>
</dbReference>
<gene>
    <name evidence="2" type="ORF">CITCOLO1_LOCUS1478</name>
</gene>
<evidence type="ECO:0000313" key="2">
    <source>
        <dbReference type="EMBL" id="CAK9309877.1"/>
    </source>
</evidence>
<keyword evidence="3" id="KW-1185">Reference proteome</keyword>
<dbReference type="PANTHER" id="PTHR33699">
    <property type="entry name" value="EXPRESSED PROTEIN"/>
    <property type="match status" value="1"/>
</dbReference>
<sequence>MEDYYYRRNYIPSFGNWEWNDHLPFSHCFESSRIAGFPHDTDLYVAGDLYQNDVVTPAMIVVPRPRRKRDRQGKQGRKENWMKETESPPDGMMNHYPKPMPKPVDEDLYKISPDLLAAKTKKKRGLSYITNCFVPTCLI</sequence>
<protein>
    <submittedName>
        <fullName evidence="2">Uncharacterized protein</fullName>
    </submittedName>
</protein>
<organism evidence="2 3">
    <name type="scientific">Citrullus colocynthis</name>
    <name type="common">colocynth</name>
    <dbReference type="NCBI Taxonomy" id="252529"/>
    <lineage>
        <taxon>Eukaryota</taxon>
        <taxon>Viridiplantae</taxon>
        <taxon>Streptophyta</taxon>
        <taxon>Embryophyta</taxon>
        <taxon>Tracheophyta</taxon>
        <taxon>Spermatophyta</taxon>
        <taxon>Magnoliopsida</taxon>
        <taxon>eudicotyledons</taxon>
        <taxon>Gunneridae</taxon>
        <taxon>Pentapetalae</taxon>
        <taxon>rosids</taxon>
        <taxon>fabids</taxon>
        <taxon>Cucurbitales</taxon>
        <taxon>Cucurbitaceae</taxon>
        <taxon>Benincaseae</taxon>
        <taxon>Citrullus</taxon>
    </lineage>
</organism>
<feature type="compositionally biased region" description="Basic and acidic residues" evidence="1">
    <location>
        <begin position="72"/>
        <end position="86"/>
    </location>
</feature>
<accession>A0ABP0XTK4</accession>